<dbReference type="Gene3D" id="3.10.310.30">
    <property type="match status" value="1"/>
</dbReference>
<dbReference type="OrthoDB" id="9803668at2"/>
<dbReference type="InterPro" id="IPR051319">
    <property type="entry name" value="Oligoribo/pAp-PDE_c-di-AMP_PDE"/>
</dbReference>
<dbReference type="GO" id="GO:0003676">
    <property type="term" value="F:nucleic acid binding"/>
    <property type="evidence" value="ECO:0007669"/>
    <property type="project" value="InterPro"/>
</dbReference>
<evidence type="ECO:0000313" key="4">
    <source>
        <dbReference type="Proteomes" id="UP000190423"/>
    </source>
</evidence>
<dbReference type="PANTHER" id="PTHR47618">
    <property type="entry name" value="BIFUNCTIONAL OLIGORIBONUCLEASE AND PAP PHOSPHATASE NRNA"/>
    <property type="match status" value="1"/>
</dbReference>
<organism evidence="3 4">
    <name type="scientific">Treponema porcinum</name>
    <dbReference type="NCBI Taxonomy" id="261392"/>
    <lineage>
        <taxon>Bacteria</taxon>
        <taxon>Pseudomonadati</taxon>
        <taxon>Spirochaetota</taxon>
        <taxon>Spirochaetia</taxon>
        <taxon>Spirochaetales</taxon>
        <taxon>Treponemataceae</taxon>
        <taxon>Treponema</taxon>
    </lineage>
</organism>
<sequence length="329" mass="36581">MNVISPEKITAFRTFMQEHDFFYIIGHKEPDGDCIASCLGLKAIAEHYKKPYQLLSAGPFKRIEIQKYEPYFTNEMTFLSENERKKTGLLICDCSEFHRLGEIDGDLKNLDTFIIDHHKTADCPENAECIIAPDAPAASVLIQLLYENISGTVTKDLAEILFFGLMTDTGFFRFLSSKDADVLTAAARLVQAGADPRKTYDYITSGKSYNTRKLLGIMLNHAEKYLNGRLIVTYETMEDTKKYGQDGRDSDLLYSSLLSVKDVEAVVFARQETDSTCTAGFRSRDSIDVSAIAAKFGGGGHKNASGLSTEGKLDTLIPAIVKEFARVIN</sequence>
<reference evidence="3 4" key="1">
    <citation type="submission" date="2017-02" db="EMBL/GenBank/DDBJ databases">
        <authorList>
            <person name="Peterson S.W."/>
        </authorList>
    </citation>
    <scope>NUCLEOTIDE SEQUENCE [LARGE SCALE GENOMIC DNA]</scope>
    <source>
        <strain evidence="3 4">ATCC BAA-908</strain>
    </source>
</reference>
<accession>A0A1T4KAG9</accession>
<dbReference type="InterPro" id="IPR003156">
    <property type="entry name" value="DHHA1_dom"/>
</dbReference>
<dbReference type="AlphaFoldDB" id="A0A1T4KAG9"/>
<dbReference type="STRING" id="261392.SAMN02745149_01084"/>
<dbReference type="Pfam" id="PF02272">
    <property type="entry name" value="DHHA1"/>
    <property type="match status" value="1"/>
</dbReference>
<dbReference type="GeneID" id="78316382"/>
<evidence type="ECO:0000259" key="2">
    <source>
        <dbReference type="Pfam" id="PF02272"/>
    </source>
</evidence>
<gene>
    <name evidence="3" type="ORF">SAMN02745149_01084</name>
</gene>
<dbReference type="SUPFAM" id="SSF64182">
    <property type="entry name" value="DHH phosphoesterases"/>
    <property type="match status" value="1"/>
</dbReference>
<feature type="domain" description="DHHA1" evidence="2">
    <location>
        <begin position="242"/>
        <end position="320"/>
    </location>
</feature>
<keyword evidence="4" id="KW-1185">Reference proteome</keyword>
<dbReference type="PANTHER" id="PTHR47618:SF1">
    <property type="entry name" value="BIFUNCTIONAL OLIGORIBONUCLEASE AND PAP PHOSPHATASE NRNA"/>
    <property type="match status" value="1"/>
</dbReference>
<dbReference type="Gene3D" id="3.90.1640.10">
    <property type="entry name" value="inorganic pyrophosphatase (n-terminal core)"/>
    <property type="match status" value="1"/>
</dbReference>
<dbReference type="InterPro" id="IPR001667">
    <property type="entry name" value="DDH_dom"/>
</dbReference>
<feature type="domain" description="DDH" evidence="1">
    <location>
        <begin position="23"/>
        <end position="164"/>
    </location>
</feature>
<proteinExistence type="predicted"/>
<evidence type="ECO:0000313" key="3">
    <source>
        <dbReference type="EMBL" id="SJZ39458.1"/>
    </source>
</evidence>
<dbReference type="Proteomes" id="UP000190423">
    <property type="component" value="Unassembled WGS sequence"/>
</dbReference>
<dbReference type="InterPro" id="IPR038763">
    <property type="entry name" value="DHH_sf"/>
</dbReference>
<name>A0A1T4KAG9_TREPO</name>
<dbReference type="Pfam" id="PF01368">
    <property type="entry name" value="DHH"/>
    <property type="match status" value="1"/>
</dbReference>
<dbReference type="EMBL" id="FUWG01000007">
    <property type="protein sequence ID" value="SJZ39458.1"/>
    <property type="molecule type" value="Genomic_DNA"/>
</dbReference>
<protein>
    <submittedName>
        <fullName evidence="3">Phosphoesterase RecJ domain-containing protein</fullName>
    </submittedName>
</protein>
<evidence type="ECO:0000259" key="1">
    <source>
        <dbReference type="Pfam" id="PF01368"/>
    </source>
</evidence>
<dbReference type="RefSeq" id="WP_078933002.1">
    <property type="nucleotide sequence ID" value="NZ_FUWG01000007.1"/>
</dbReference>